<dbReference type="GO" id="GO:0005544">
    <property type="term" value="F:calcium-dependent phospholipid binding"/>
    <property type="evidence" value="ECO:0007669"/>
    <property type="project" value="InterPro"/>
</dbReference>
<feature type="domain" description="VWFA" evidence="20">
    <location>
        <begin position="299"/>
        <end position="474"/>
    </location>
</feature>
<name>A0AAW0VW37_CHEQU</name>
<evidence type="ECO:0000256" key="4">
    <source>
        <dbReference type="ARBA" id="ARBA00004496"/>
    </source>
</evidence>
<evidence type="ECO:0000256" key="10">
    <source>
        <dbReference type="ARBA" id="ARBA00022737"/>
    </source>
</evidence>
<dbReference type="InterPro" id="IPR010734">
    <property type="entry name" value="Copine_C"/>
</dbReference>
<keyword evidence="10" id="KW-0677">Repeat</keyword>
<evidence type="ECO:0000313" key="22">
    <source>
        <dbReference type="Proteomes" id="UP001445076"/>
    </source>
</evidence>
<dbReference type="GO" id="GO:0046872">
    <property type="term" value="F:metal ion binding"/>
    <property type="evidence" value="ECO:0007669"/>
    <property type="project" value="UniProtKB-KW"/>
</dbReference>
<evidence type="ECO:0000259" key="20">
    <source>
        <dbReference type="PROSITE" id="PS50234"/>
    </source>
</evidence>
<evidence type="ECO:0000256" key="15">
    <source>
        <dbReference type="ARBA" id="ARBA00058857"/>
    </source>
</evidence>
<dbReference type="InterPro" id="IPR000008">
    <property type="entry name" value="C2_dom"/>
</dbReference>
<evidence type="ECO:0000259" key="19">
    <source>
        <dbReference type="PROSITE" id="PS50004"/>
    </source>
</evidence>
<dbReference type="PANTHER" id="PTHR10857">
    <property type="entry name" value="COPINE"/>
    <property type="match status" value="1"/>
</dbReference>
<comment type="caution">
    <text evidence="21">The sequence shown here is derived from an EMBL/GenBank/DDBJ whole genome shotgun (WGS) entry which is preliminary data.</text>
</comment>
<evidence type="ECO:0000256" key="9">
    <source>
        <dbReference type="ARBA" id="ARBA00022723"/>
    </source>
</evidence>
<evidence type="ECO:0000256" key="12">
    <source>
        <dbReference type="ARBA" id="ARBA00022949"/>
    </source>
</evidence>
<keyword evidence="6" id="KW-1003">Cell membrane</keyword>
<dbReference type="EMBL" id="JARKIK010000113">
    <property type="protein sequence ID" value="KAK8721231.1"/>
    <property type="molecule type" value="Genomic_DNA"/>
</dbReference>
<evidence type="ECO:0000256" key="17">
    <source>
        <dbReference type="ARBA" id="ARBA00074834"/>
    </source>
</evidence>
<sequence>MTAPTAAAVSPTSLVELSVSCRNLRDTDVFTKSDPVCVIYYQPFGAKQWAEYKRTECVENTLNPDFATKIPITYHFEEQQHLKFLIYDIDYNSPNLDLHDFLGEFECTLAHLVSSQKVHKPLVNKNYSGDNGSIVIVTEELSSCKEELDVQFVGKNLENKSWFSSINPFLEFLKANEDGTFTLVYRTDRARSTQNPAWKEFSVPLRTFCSGDYERNIQVHCKDYKQNGNHKLIGSFYTTVRKLTEGGLGPNNTYWLINEEKKKRKGSSYKNSGEVVLNKVHIRQVFSFLDYIKGGMEINAFIGIDFTASNGNPQTPQSLHFINPAVPNQYAQAIQAVGQIIEDYDTDKHFPVLGFGARMPPDYTQVSHEFFVNGDPSNPYCHRVQGVLEAYYACVSRVQLYGPTNFAPIINHVARFACSNKAGDKYFILLILTDGIITDMAHTKEAIVNASALPLSIIIVGIGGAEFDSMEELDGDVVRLSSHGRYAARDIVQFVPFRDFLMRNGDPLTAGLRLAREVLAEIPTQVLSYMKANNIIPQPPKINDALLPADLT</sequence>
<dbReference type="GO" id="GO:0005737">
    <property type="term" value="C:cytoplasm"/>
    <property type="evidence" value="ECO:0007669"/>
    <property type="project" value="UniProtKB-SubCell"/>
</dbReference>
<dbReference type="Proteomes" id="UP001445076">
    <property type="component" value="Unassembled WGS sequence"/>
</dbReference>
<comment type="subcellular location">
    <subcellularLocation>
        <location evidence="3">Cell junction</location>
        <location evidence="3">Focal adhesion</location>
    </subcellularLocation>
    <subcellularLocation>
        <location evidence="2">Cell membrane</location>
    </subcellularLocation>
    <subcellularLocation>
        <location evidence="4">Cytoplasm</location>
    </subcellularLocation>
    <subcellularLocation>
        <location evidence="1">Nucleus</location>
    </subcellularLocation>
</comment>
<reference evidence="21 22" key="1">
    <citation type="journal article" date="2024" name="BMC Genomics">
        <title>Genome assembly of redclaw crayfish (Cherax quadricarinatus) provides insights into its immune adaptation and hypoxia tolerance.</title>
        <authorList>
            <person name="Liu Z."/>
            <person name="Zheng J."/>
            <person name="Li H."/>
            <person name="Fang K."/>
            <person name="Wang S."/>
            <person name="He J."/>
            <person name="Zhou D."/>
            <person name="Weng S."/>
            <person name="Chi M."/>
            <person name="Gu Z."/>
            <person name="He J."/>
            <person name="Li F."/>
            <person name="Wang M."/>
        </authorList>
    </citation>
    <scope>NUCLEOTIDE SEQUENCE [LARGE SCALE GENOMIC DNA]</scope>
    <source>
        <strain evidence="21">ZL_2023a</strain>
    </source>
</reference>
<keyword evidence="22" id="KW-1185">Reference proteome</keyword>
<feature type="domain" description="C2" evidence="19">
    <location>
        <begin position="130"/>
        <end position="256"/>
    </location>
</feature>
<comment type="subunit">
    <text evidence="16">Monomer. Interacts with ERBB2 (preferentially with the tyrosine phosphorylated form); this interaction occurs at the cell membrane and is increased in a growth factor heregulin-dependent manner. Interacts with SHC1; this interaction may mediate the binding of CPNE3 with ERBB2. Interacts with RACK1.</text>
</comment>
<dbReference type="GO" id="GO:0005634">
    <property type="term" value="C:nucleus"/>
    <property type="evidence" value="ECO:0007669"/>
    <property type="project" value="UniProtKB-SubCell"/>
</dbReference>
<evidence type="ECO:0000256" key="14">
    <source>
        <dbReference type="ARBA" id="ARBA00023242"/>
    </source>
</evidence>
<evidence type="ECO:0000256" key="6">
    <source>
        <dbReference type="ARBA" id="ARBA00022475"/>
    </source>
</evidence>
<evidence type="ECO:0000256" key="5">
    <source>
        <dbReference type="ARBA" id="ARBA00009048"/>
    </source>
</evidence>
<dbReference type="GO" id="GO:0032991">
    <property type="term" value="C:protein-containing complex"/>
    <property type="evidence" value="ECO:0007669"/>
    <property type="project" value="UniProtKB-ARBA"/>
</dbReference>
<dbReference type="EMBL" id="JARKIK010000113">
    <property type="protein sequence ID" value="KAK8721233.1"/>
    <property type="molecule type" value="Genomic_DNA"/>
</dbReference>
<dbReference type="GO" id="GO:0071277">
    <property type="term" value="P:cellular response to calcium ion"/>
    <property type="evidence" value="ECO:0007669"/>
    <property type="project" value="UniProtKB-ARBA"/>
</dbReference>
<keyword evidence="12" id="KW-0965">Cell junction</keyword>
<keyword evidence="8" id="KW-0597">Phosphoprotein</keyword>
<proteinExistence type="inferred from homology"/>
<dbReference type="EMBL" id="JARKIK010000113">
    <property type="protein sequence ID" value="KAK8721235.1"/>
    <property type="molecule type" value="Genomic_DNA"/>
</dbReference>
<dbReference type="PROSITE" id="PS50234">
    <property type="entry name" value="VWFA"/>
    <property type="match status" value="1"/>
</dbReference>
<dbReference type="PANTHER" id="PTHR10857:SF106">
    <property type="entry name" value="C2 DOMAIN-CONTAINING PROTEIN"/>
    <property type="match status" value="1"/>
</dbReference>
<dbReference type="Pfam" id="PF07002">
    <property type="entry name" value="Copine"/>
    <property type="match status" value="1"/>
</dbReference>
<comment type="function">
    <text evidence="15">Calcium-dependent phospholipid-binding protein that plays a role in ERBB2-mediated tumor cell migration in response to growth factor heregulin stimulation.</text>
</comment>
<dbReference type="GO" id="GO:0005925">
    <property type="term" value="C:focal adhesion"/>
    <property type="evidence" value="ECO:0007669"/>
    <property type="project" value="UniProtKB-SubCell"/>
</dbReference>
<evidence type="ECO:0000313" key="21">
    <source>
        <dbReference type="EMBL" id="KAK8721233.1"/>
    </source>
</evidence>
<evidence type="ECO:0000256" key="11">
    <source>
        <dbReference type="ARBA" id="ARBA00022837"/>
    </source>
</evidence>
<evidence type="ECO:0000256" key="2">
    <source>
        <dbReference type="ARBA" id="ARBA00004236"/>
    </source>
</evidence>
<dbReference type="InterPro" id="IPR037768">
    <property type="entry name" value="C2B_Copine"/>
</dbReference>
<keyword evidence="13" id="KW-0472">Membrane</keyword>
<dbReference type="EMBL" id="JARKIK010000113">
    <property type="protein sequence ID" value="KAK8721230.1"/>
    <property type="molecule type" value="Genomic_DNA"/>
</dbReference>
<evidence type="ECO:0000256" key="1">
    <source>
        <dbReference type="ARBA" id="ARBA00004123"/>
    </source>
</evidence>
<keyword evidence="7" id="KW-0963">Cytoplasm</keyword>
<gene>
    <name evidence="21" type="ORF">OTU49_012870</name>
</gene>
<dbReference type="FunFam" id="2.60.40.150:FF:000042">
    <property type="entry name" value="Copine 3"/>
    <property type="match status" value="1"/>
</dbReference>
<dbReference type="CDD" id="cd04047">
    <property type="entry name" value="C2B_Copine"/>
    <property type="match status" value="1"/>
</dbReference>
<dbReference type="Gene3D" id="2.60.40.150">
    <property type="entry name" value="C2 domain"/>
    <property type="match status" value="2"/>
</dbReference>
<keyword evidence="9" id="KW-0479">Metal-binding</keyword>
<dbReference type="EMBL" id="JARKIK010000113">
    <property type="protein sequence ID" value="KAK8721238.1"/>
    <property type="molecule type" value="Genomic_DNA"/>
</dbReference>
<evidence type="ECO:0000256" key="18">
    <source>
        <dbReference type="ARBA" id="ARBA00076171"/>
    </source>
</evidence>
<evidence type="ECO:0000256" key="3">
    <source>
        <dbReference type="ARBA" id="ARBA00004246"/>
    </source>
</evidence>
<comment type="similarity">
    <text evidence="5">Belongs to the copine family.</text>
</comment>
<evidence type="ECO:0000256" key="16">
    <source>
        <dbReference type="ARBA" id="ARBA00065466"/>
    </source>
</evidence>
<dbReference type="GO" id="GO:0005886">
    <property type="term" value="C:plasma membrane"/>
    <property type="evidence" value="ECO:0007669"/>
    <property type="project" value="UniProtKB-SubCell"/>
</dbReference>
<dbReference type="SUPFAM" id="SSF49562">
    <property type="entry name" value="C2 domain (Calcium/lipid-binding domain, CaLB)"/>
    <property type="match status" value="2"/>
</dbReference>
<dbReference type="AlphaFoldDB" id="A0AAW0VW37"/>
<dbReference type="PROSITE" id="PS50004">
    <property type="entry name" value="C2"/>
    <property type="match status" value="2"/>
</dbReference>
<dbReference type="Pfam" id="PF00168">
    <property type="entry name" value="C2"/>
    <property type="match status" value="2"/>
</dbReference>
<evidence type="ECO:0000256" key="8">
    <source>
        <dbReference type="ARBA" id="ARBA00022553"/>
    </source>
</evidence>
<evidence type="ECO:0000256" key="13">
    <source>
        <dbReference type="ARBA" id="ARBA00023136"/>
    </source>
</evidence>
<dbReference type="SUPFAM" id="SSF53300">
    <property type="entry name" value="vWA-like"/>
    <property type="match status" value="1"/>
</dbReference>
<accession>A0AAW0VW37</accession>
<keyword evidence="14" id="KW-0539">Nucleus</keyword>
<protein>
    <recommendedName>
        <fullName evidence="17">Copine-3</fullName>
    </recommendedName>
    <alternativeName>
        <fullName evidence="18">Copine III</fullName>
    </alternativeName>
</protein>
<evidence type="ECO:0000256" key="7">
    <source>
        <dbReference type="ARBA" id="ARBA00022490"/>
    </source>
</evidence>
<dbReference type="InterPro" id="IPR036465">
    <property type="entry name" value="vWFA_dom_sf"/>
</dbReference>
<feature type="domain" description="C2" evidence="19">
    <location>
        <begin position="1"/>
        <end position="122"/>
    </location>
</feature>
<dbReference type="EMBL" id="JARKIK010000113">
    <property type="protein sequence ID" value="KAK8721240.1"/>
    <property type="molecule type" value="Genomic_DNA"/>
</dbReference>
<dbReference type="FunFam" id="2.60.40.150:FF:000099">
    <property type="entry name" value="Copine 3"/>
    <property type="match status" value="1"/>
</dbReference>
<dbReference type="CDD" id="cd04048">
    <property type="entry name" value="C2A_Copine"/>
    <property type="match status" value="1"/>
</dbReference>
<dbReference type="InterPro" id="IPR035892">
    <property type="entry name" value="C2_domain_sf"/>
</dbReference>
<dbReference type="SMART" id="SM00239">
    <property type="entry name" value="C2"/>
    <property type="match status" value="2"/>
</dbReference>
<dbReference type="SMART" id="SM00327">
    <property type="entry name" value="VWA"/>
    <property type="match status" value="1"/>
</dbReference>
<dbReference type="InterPro" id="IPR002035">
    <property type="entry name" value="VWF_A"/>
</dbReference>
<keyword evidence="11" id="KW-0106">Calcium</keyword>
<dbReference type="InterPro" id="IPR045052">
    <property type="entry name" value="Copine"/>
</dbReference>
<organism evidence="21 22">
    <name type="scientific">Cherax quadricarinatus</name>
    <name type="common">Australian red claw crayfish</name>
    <dbReference type="NCBI Taxonomy" id="27406"/>
    <lineage>
        <taxon>Eukaryota</taxon>
        <taxon>Metazoa</taxon>
        <taxon>Ecdysozoa</taxon>
        <taxon>Arthropoda</taxon>
        <taxon>Crustacea</taxon>
        <taxon>Multicrustacea</taxon>
        <taxon>Malacostraca</taxon>
        <taxon>Eumalacostraca</taxon>
        <taxon>Eucarida</taxon>
        <taxon>Decapoda</taxon>
        <taxon>Pleocyemata</taxon>
        <taxon>Astacidea</taxon>
        <taxon>Parastacoidea</taxon>
        <taxon>Parastacidae</taxon>
        <taxon>Cherax</taxon>
    </lineage>
</organism>
<reference evidence="21" key="2">
    <citation type="submission" date="2024-01" db="EMBL/GenBank/DDBJ databases">
        <authorList>
            <person name="He J."/>
            <person name="Wang M."/>
            <person name="Zheng J."/>
            <person name="Liu Z."/>
        </authorList>
    </citation>
    <scope>NUCLEOTIDE SEQUENCE</scope>
    <source>
        <strain evidence="21">ZL_2023a</strain>
        <tissue evidence="21">Muscle</tissue>
    </source>
</reference>
<dbReference type="CDD" id="cd01459">
    <property type="entry name" value="vWA_copine_like"/>
    <property type="match status" value="1"/>
</dbReference>